<protein>
    <submittedName>
        <fullName evidence="1">Uncharacterized protein</fullName>
    </submittedName>
</protein>
<reference evidence="1 2" key="1">
    <citation type="submission" date="2017-05" db="EMBL/GenBank/DDBJ databases">
        <title>Full genome sequence of Pseudorhodoplanes sinuspersici.</title>
        <authorList>
            <person name="Dastgheib S.M.M."/>
            <person name="Shavandi M."/>
            <person name="Tirandaz H."/>
        </authorList>
    </citation>
    <scope>NUCLEOTIDE SEQUENCE [LARGE SCALE GENOMIC DNA]</scope>
    <source>
        <strain evidence="1 2">RIPI110</strain>
    </source>
</reference>
<evidence type="ECO:0000313" key="2">
    <source>
        <dbReference type="Proteomes" id="UP000194137"/>
    </source>
</evidence>
<dbReference type="STRING" id="1235591.CAK95_02590"/>
<accession>A0A1W6ZLA0</accession>
<dbReference type="OrthoDB" id="8451723at2"/>
<sequence length="139" mass="16341">MFDIAHRVVSTLRSWVRDRRYRVGYRLAQWRRAWRYAIDSLSPDDAQRMMLDCRGPAGWHPLLVLTVEDTLEQAREELTEHPELPRLLADGCARVADKWESYNDELWEARRWAINLAREYAADEGITLTALDDEREPAS</sequence>
<keyword evidence="2" id="KW-1185">Reference proteome</keyword>
<gene>
    <name evidence="1" type="ORF">CAK95_02590</name>
</gene>
<organism evidence="1 2">
    <name type="scientific">Pseudorhodoplanes sinuspersici</name>
    <dbReference type="NCBI Taxonomy" id="1235591"/>
    <lineage>
        <taxon>Bacteria</taxon>
        <taxon>Pseudomonadati</taxon>
        <taxon>Pseudomonadota</taxon>
        <taxon>Alphaproteobacteria</taxon>
        <taxon>Hyphomicrobiales</taxon>
        <taxon>Pseudorhodoplanes</taxon>
    </lineage>
</organism>
<name>A0A1W6ZLA0_9HYPH</name>
<proteinExistence type="predicted"/>
<dbReference type="RefSeq" id="WP_086086407.1">
    <property type="nucleotide sequence ID" value="NZ_CP021112.1"/>
</dbReference>
<dbReference type="AlphaFoldDB" id="A0A1W6ZLA0"/>
<evidence type="ECO:0000313" key="1">
    <source>
        <dbReference type="EMBL" id="ARP98092.1"/>
    </source>
</evidence>
<dbReference type="EMBL" id="CP021112">
    <property type="protein sequence ID" value="ARP98092.1"/>
    <property type="molecule type" value="Genomic_DNA"/>
</dbReference>
<dbReference type="KEGG" id="psin:CAK95_02590"/>
<dbReference type="Proteomes" id="UP000194137">
    <property type="component" value="Chromosome"/>
</dbReference>